<dbReference type="Proteomes" id="UP001501729">
    <property type="component" value="Unassembled WGS sequence"/>
</dbReference>
<gene>
    <name evidence="2" type="primary">gvpO</name>
    <name evidence="2" type="ORF">GCM10025751_07660</name>
</gene>
<proteinExistence type="predicted"/>
<dbReference type="GeneID" id="68611315"/>
<feature type="region of interest" description="Disordered" evidence="1">
    <location>
        <begin position="1"/>
        <end position="76"/>
    </location>
</feature>
<dbReference type="EMBL" id="BAABKX010000001">
    <property type="protein sequence ID" value="GAA5043241.1"/>
    <property type="molecule type" value="Genomic_DNA"/>
</dbReference>
<dbReference type="RefSeq" id="WP_227775560.1">
    <property type="nucleotide sequence ID" value="NZ_BAABKX010000001.1"/>
</dbReference>
<dbReference type="Pfam" id="PF05800">
    <property type="entry name" value="GvpO"/>
    <property type="match status" value="1"/>
</dbReference>
<protein>
    <submittedName>
        <fullName evidence="2">Gas vesicle protein GvpO</fullName>
    </submittedName>
</protein>
<reference evidence="2 3" key="1">
    <citation type="journal article" date="2019" name="Int. J. Syst. Evol. Microbiol.">
        <title>The Global Catalogue of Microorganisms (GCM) 10K type strain sequencing project: providing services to taxonomists for standard genome sequencing and annotation.</title>
        <authorList>
            <consortium name="The Broad Institute Genomics Platform"/>
            <consortium name="The Broad Institute Genome Sequencing Center for Infectious Disease"/>
            <person name="Wu L."/>
            <person name="Ma J."/>
        </authorList>
    </citation>
    <scope>NUCLEOTIDE SEQUENCE [LARGE SCALE GENOMIC DNA]</scope>
    <source>
        <strain evidence="2 3">JCM 17504</strain>
    </source>
</reference>
<organism evidence="2 3">
    <name type="scientific">Haladaptatus pallidirubidus</name>
    <dbReference type="NCBI Taxonomy" id="1008152"/>
    <lineage>
        <taxon>Archaea</taxon>
        <taxon>Methanobacteriati</taxon>
        <taxon>Methanobacteriota</taxon>
        <taxon>Stenosarchaea group</taxon>
        <taxon>Halobacteria</taxon>
        <taxon>Halobacteriales</taxon>
        <taxon>Haladaptataceae</taxon>
        <taxon>Haladaptatus</taxon>
    </lineage>
</organism>
<sequence>MSEQANKENDEFDDVLSRLETAVEESQTGESTERDETNQASKTNDDAEGTPSNGELDVRGARDVGRTVAGELTDSPLDGVVEVEHLDEEGWRVVAEVVERSSIPDTQDILGRYVISLDATGNVEGYGRAGRYRRGRFDHQRDVIVADEG</sequence>
<dbReference type="AlphaFoldDB" id="A0AAV3UD58"/>
<accession>A0AAV3UD58</accession>
<evidence type="ECO:0000256" key="1">
    <source>
        <dbReference type="SAM" id="MobiDB-lite"/>
    </source>
</evidence>
<dbReference type="GO" id="GO:0031412">
    <property type="term" value="P:gas vesicle organization"/>
    <property type="evidence" value="ECO:0007669"/>
    <property type="project" value="InterPro"/>
</dbReference>
<evidence type="ECO:0000313" key="2">
    <source>
        <dbReference type="EMBL" id="GAA5043241.1"/>
    </source>
</evidence>
<evidence type="ECO:0000313" key="3">
    <source>
        <dbReference type="Proteomes" id="UP001501729"/>
    </source>
</evidence>
<feature type="compositionally biased region" description="Basic and acidic residues" evidence="1">
    <location>
        <begin position="56"/>
        <end position="65"/>
    </location>
</feature>
<keyword evidence="3" id="KW-1185">Reference proteome</keyword>
<dbReference type="InterPro" id="IPR008634">
    <property type="entry name" value="Gas-vesicle_GvpO"/>
</dbReference>
<name>A0AAV3UD58_9EURY</name>
<comment type="caution">
    <text evidence="2">The sequence shown here is derived from an EMBL/GenBank/DDBJ whole genome shotgun (WGS) entry which is preliminary data.</text>
</comment>